<dbReference type="NCBIfam" id="NF001454">
    <property type="entry name" value="PRK00315.1"/>
    <property type="match status" value="1"/>
</dbReference>
<organism evidence="12 13">
    <name type="scientific">Paenibacillus aceti</name>
    <dbReference type="NCBI Taxonomy" id="1820010"/>
    <lineage>
        <taxon>Bacteria</taxon>
        <taxon>Bacillati</taxon>
        <taxon>Bacillota</taxon>
        <taxon>Bacilli</taxon>
        <taxon>Bacillales</taxon>
        <taxon>Paenibacillaceae</taxon>
        <taxon>Paenibacillus</taxon>
    </lineage>
</organism>
<evidence type="ECO:0000313" key="12">
    <source>
        <dbReference type="EMBL" id="GGG05970.1"/>
    </source>
</evidence>
<keyword evidence="13" id="KW-1185">Reference proteome</keyword>
<keyword evidence="10 11" id="KW-0472">Membrane</keyword>
<dbReference type="PIRSF" id="PIRSF001296">
    <property type="entry name" value="K_ATPase_KdpC"/>
    <property type="match status" value="1"/>
</dbReference>
<dbReference type="NCBIfam" id="TIGR00681">
    <property type="entry name" value="kdpC"/>
    <property type="match status" value="1"/>
</dbReference>
<name>A0ABQ1VYM1_9BACL</name>
<dbReference type="HAMAP" id="MF_00276">
    <property type="entry name" value="KdpC"/>
    <property type="match status" value="1"/>
</dbReference>
<evidence type="ECO:0000256" key="4">
    <source>
        <dbReference type="ARBA" id="ARBA00022692"/>
    </source>
</evidence>
<evidence type="ECO:0000256" key="9">
    <source>
        <dbReference type="ARBA" id="ARBA00023065"/>
    </source>
</evidence>
<dbReference type="Pfam" id="PF02669">
    <property type="entry name" value="KdpC"/>
    <property type="match status" value="1"/>
</dbReference>
<evidence type="ECO:0000256" key="2">
    <source>
        <dbReference type="ARBA" id="ARBA00022475"/>
    </source>
</evidence>
<sequence length="210" mass="22544">MDVKYTHQSLSSYTGAALSALWVGLRFSLILIVLCGMIYPLVSTGLAQLLFPWQAGGSLIKNSSGTVVGSELIGQSFQDPKLFQGRVSSIEYDGAGSGSMNYAPSNPQLMLRMQASLEKWEMNNPEVALNQLPIDLISNSGSGLDPHITPQAAEVQIPRISSLTGISVQKLNSLIDDATTGRDLGLFGEPRVNVLKLNLALQELIAVTKQ</sequence>
<comment type="similarity">
    <text evidence="11">Belongs to the KdpC family.</text>
</comment>
<reference evidence="13" key="1">
    <citation type="journal article" date="2019" name="Int. J. Syst. Evol. Microbiol.">
        <title>The Global Catalogue of Microorganisms (GCM) 10K type strain sequencing project: providing services to taxonomists for standard genome sequencing and annotation.</title>
        <authorList>
            <consortium name="The Broad Institute Genomics Platform"/>
            <consortium name="The Broad Institute Genome Sequencing Center for Infectious Disease"/>
            <person name="Wu L."/>
            <person name="Ma J."/>
        </authorList>
    </citation>
    <scope>NUCLEOTIDE SEQUENCE [LARGE SCALE GENOMIC DNA]</scope>
    <source>
        <strain evidence="13">CGMCC 1.15420</strain>
    </source>
</reference>
<evidence type="ECO:0000256" key="1">
    <source>
        <dbReference type="ARBA" id="ARBA00022448"/>
    </source>
</evidence>
<keyword evidence="5 11" id="KW-0547">Nucleotide-binding</keyword>
<dbReference type="InterPro" id="IPR003820">
    <property type="entry name" value="KdpC"/>
</dbReference>
<keyword evidence="8 11" id="KW-1133">Transmembrane helix</keyword>
<comment type="caution">
    <text evidence="12">The sequence shown here is derived from an EMBL/GenBank/DDBJ whole genome shotgun (WGS) entry which is preliminary data.</text>
</comment>
<gene>
    <name evidence="11 12" type="primary">kdpC</name>
    <name evidence="12" type="ORF">GCM10010913_29770</name>
</gene>
<comment type="subcellular location">
    <subcellularLocation>
        <location evidence="11">Cell membrane</location>
        <topology evidence="11">Single-pass membrane protein</topology>
    </subcellularLocation>
</comment>
<evidence type="ECO:0000256" key="8">
    <source>
        <dbReference type="ARBA" id="ARBA00022989"/>
    </source>
</evidence>
<feature type="transmembrane region" description="Helical" evidence="11">
    <location>
        <begin position="20"/>
        <end position="42"/>
    </location>
</feature>
<dbReference type="EMBL" id="BMIW01000022">
    <property type="protein sequence ID" value="GGG05970.1"/>
    <property type="molecule type" value="Genomic_DNA"/>
</dbReference>
<evidence type="ECO:0000256" key="3">
    <source>
        <dbReference type="ARBA" id="ARBA00022538"/>
    </source>
</evidence>
<keyword evidence="4 11" id="KW-0812">Transmembrane</keyword>
<dbReference type="PANTHER" id="PTHR30042">
    <property type="entry name" value="POTASSIUM-TRANSPORTING ATPASE C CHAIN"/>
    <property type="match status" value="1"/>
</dbReference>
<comment type="subunit">
    <text evidence="11">The system is composed of three essential subunits: KdpA, KdpB and KdpC.</text>
</comment>
<keyword evidence="3 11" id="KW-0633">Potassium transport</keyword>
<dbReference type="Proteomes" id="UP000608420">
    <property type="component" value="Unassembled WGS sequence"/>
</dbReference>
<evidence type="ECO:0000256" key="5">
    <source>
        <dbReference type="ARBA" id="ARBA00022741"/>
    </source>
</evidence>
<evidence type="ECO:0000313" key="13">
    <source>
        <dbReference type="Proteomes" id="UP000608420"/>
    </source>
</evidence>
<evidence type="ECO:0000256" key="11">
    <source>
        <dbReference type="HAMAP-Rule" id="MF_00276"/>
    </source>
</evidence>
<keyword evidence="2 11" id="KW-1003">Cell membrane</keyword>
<evidence type="ECO:0000256" key="6">
    <source>
        <dbReference type="ARBA" id="ARBA00022840"/>
    </source>
</evidence>
<proteinExistence type="inferred from homology"/>
<keyword evidence="9 11" id="KW-0406">Ion transport</keyword>
<dbReference type="PANTHER" id="PTHR30042:SF2">
    <property type="entry name" value="POTASSIUM-TRANSPORTING ATPASE KDPC SUBUNIT"/>
    <property type="match status" value="1"/>
</dbReference>
<keyword evidence="1 11" id="KW-0813">Transport</keyword>
<accession>A0ABQ1VYM1</accession>
<evidence type="ECO:0000256" key="10">
    <source>
        <dbReference type="ARBA" id="ARBA00023136"/>
    </source>
</evidence>
<protein>
    <recommendedName>
        <fullName evidence="11">Potassium-transporting ATPase KdpC subunit</fullName>
    </recommendedName>
    <alternativeName>
        <fullName evidence="11">ATP phosphohydrolase [potassium-transporting] C chain</fullName>
    </alternativeName>
    <alternativeName>
        <fullName evidence="11">Potassium-binding and translocating subunit C</fullName>
    </alternativeName>
    <alternativeName>
        <fullName evidence="11">Potassium-translocating ATPase C chain</fullName>
    </alternativeName>
</protein>
<keyword evidence="6 11" id="KW-0067">ATP-binding</keyword>
<comment type="function">
    <text evidence="11">Part of the high-affinity ATP-driven potassium transport (or Kdp) system, which catalyzes the hydrolysis of ATP coupled with the electrogenic transport of potassium into the cytoplasm. This subunit acts as a catalytic chaperone that increases the ATP-binding affinity of the ATP-hydrolyzing subunit KdpB by the formation of a transient KdpB/KdpC/ATP ternary complex.</text>
</comment>
<dbReference type="RefSeq" id="WP_120461705.1">
    <property type="nucleotide sequence ID" value="NZ_BMIW01000022.1"/>
</dbReference>
<evidence type="ECO:0000256" key="7">
    <source>
        <dbReference type="ARBA" id="ARBA00022958"/>
    </source>
</evidence>
<keyword evidence="7 11" id="KW-0630">Potassium</keyword>